<dbReference type="InterPro" id="IPR016177">
    <property type="entry name" value="DNA-bd_dom_sf"/>
</dbReference>
<dbReference type="PROSITE" id="PS50982">
    <property type="entry name" value="MBD"/>
    <property type="match status" value="1"/>
</dbReference>
<feature type="compositionally biased region" description="Basic and acidic residues" evidence="6">
    <location>
        <begin position="242"/>
        <end position="252"/>
    </location>
</feature>
<evidence type="ECO:0000256" key="2">
    <source>
        <dbReference type="ARBA" id="ARBA00023015"/>
    </source>
</evidence>
<dbReference type="AlphaFoldDB" id="A0A2K1JGL7"/>
<dbReference type="PaxDb" id="3218-PP1S150_51V6.1"/>
<organism evidence="8">
    <name type="scientific">Physcomitrium patens</name>
    <name type="common">Spreading-leaved earth moss</name>
    <name type="synonym">Physcomitrella patens</name>
    <dbReference type="NCBI Taxonomy" id="3218"/>
    <lineage>
        <taxon>Eukaryota</taxon>
        <taxon>Viridiplantae</taxon>
        <taxon>Streptophyta</taxon>
        <taxon>Embryophyta</taxon>
        <taxon>Bryophyta</taxon>
        <taxon>Bryophytina</taxon>
        <taxon>Bryopsida</taxon>
        <taxon>Funariidae</taxon>
        <taxon>Funariales</taxon>
        <taxon>Funariaceae</taxon>
        <taxon>Physcomitrium</taxon>
    </lineage>
</organism>
<protein>
    <recommendedName>
        <fullName evidence="7">MBD domain-containing protein</fullName>
    </recommendedName>
</protein>
<feature type="region of interest" description="Disordered" evidence="6">
    <location>
        <begin position="78"/>
        <end position="306"/>
    </location>
</feature>
<keyword evidence="4" id="KW-0804">Transcription</keyword>
<dbReference type="Pfam" id="PF01429">
    <property type="entry name" value="MBD"/>
    <property type="match status" value="1"/>
</dbReference>
<keyword evidence="10" id="KW-1185">Reference proteome</keyword>
<dbReference type="Proteomes" id="UP000006727">
    <property type="component" value="Chromosome 14"/>
</dbReference>
<dbReference type="Gramene" id="Pp3c14_5500V3.1">
    <property type="protein sequence ID" value="Pp3c14_5500V3.1"/>
    <property type="gene ID" value="Pp3c14_5500"/>
</dbReference>
<keyword evidence="2" id="KW-0805">Transcription regulation</keyword>
<dbReference type="EnsemblPlants" id="Pp3c14_5500V3.1">
    <property type="protein sequence ID" value="Pp3c14_5500V3.1"/>
    <property type="gene ID" value="Pp3c14_5500"/>
</dbReference>
<evidence type="ECO:0000256" key="1">
    <source>
        <dbReference type="ARBA" id="ARBA00004123"/>
    </source>
</evidence>
<dbReference type="SMART" id="SM00391">
    <property type="entry name" value="MBD"/>
    <property type="match status" value="1"/>
</dbReference>
<dbReference type="GO" id="GO:0005634">
    <property type="term" value="C:nucleus"/>
    <property type="evidence" value="ECO:0007669"/>
    <property type="project" value="UniProtKB-SubCell"/>
</dbReference>
<dbReference type="InterPro" id="IPR001739">
    <property type="entry name" value="Methyl_CpG_DNA-bd"/>
</dbReference>
<evidence type="ECO:0000313" key="10">
    <source>
        <dbReference type="Proteomes" id="UP000006727"/>
    </source>
</evidence>
<name>A0A2K1JGL7_PHYPA</name>
<dbReference type="RefSeq" id="XP_024394574.1">
    <property type="nucleotide sequence ID" value="XM_024538806.2"/>
</dbReference>
<dbReference type="InterPro" id="IPR039622">
    <property type="entry name" value="MBD10/11"/>
</dbReference>
<proteinExistence type="predicted"/>
<feature type="compositionally biased region" description="Basic and acidic residues" evidence="6">
    <location>
        <begin position="180"/>
        <end position="207"/>
    </location>
</feature>
<dbReference type="OrthoDB" id="1435582at2759"/>
<dbReference type="OMA" id="HEERKEY"/>
<sequence length="306" mass="32024">MGSPEAVGTPGSAFEDLTGVLQGWKRKVSGKKGGTPKKKDVTFVAPDGEEVKNKRQLDKYLKAHPGTLSAKDFDWVVPAGDAVTPTENRRRSARLNSKGRPSTEGVDEDTELKQPVVKRSRKSRDNGKDESDAGAGKDDGDVNAVTKNGVHEPAEKKVEEKEAMDVDARKAEGGGEEEGKDVTTESASDKVEDEKVVSEGIDVEKPVEAATEASTKGEGESKVVSEGIDVEKPVEAATEASTKGEGKSKVEGKGVGNGDAEKASEEAGEKVEVAEEARSEDTPATIGEVGKPEAVEAPGAEAEAVA</sequence>
<dbReference type="PANTHER" id="PTHR33729:SF6">
    <property type="entry name" value="METHYL-CPG-BINDING DOMAIN-CONTAINING PROTEIN 11"/>
    <property type="match status" value="1"/>
</dbReference>
<keyword evidence="3" id="KW-0238">DNA-binding</keyword>
<accession>A0A2K1JGL7</accession>
<evidence type="ECO:0000313" key="9">
    <source>
        <dbReference type="EnsemblPlants" id="Pp3c14_5500V3.1"/>
    </source>
</evidence>
<keyword evidence="5" id="KW-0539">Nucleus</keyword>
<evidence type="ECO:0000256" key="3">
    <source>
        <dbReference type="ARBA" id="ARBA00023125"/>
    </source>
</evidence>
<dbReference type="Gene3D" id="3.30.890.10">
    <property type="entry name" value="Methyl-cpg-binding Protein 2, Chain A"/>
    <property type="match status" value="1"/>
</dbReference>
<dbReference type="SUPFAM" id="SSF54171">
    <property type="entry name" value="DNA-binding domain"/>
    <property type="match status" value="1"/>
</dbReference>
<feature type="compositionally biased region" description="Basic and acidic residues" evidence="6">
    <location>
        <begin position="149"/>
        <end position="173"/>
    </location>
</feature>
<dbReference type="EMBL" id="ABEU02000014">
    <property type="protein sequence ID" value="PNR40659.1"/>
    <property type="molecule type" value="Genomic_DNA"/>
</dbReference>
<feature type="compositionally biased region" description="Basic and acidic residues" evidence="6">
    <location>
        <begin position="215"/>
        <end position="234"/>
    </location>
</feature>
<dbReference type="PANTHER" id="PTHR33729">
    <property type="entry name" value="METHYL-CPG BINDING DOMAIN CONTAINING PROTEIN, EXPRESSED"/>
    <property type="match status" value="1"/>
</dbReference>
<feature type="compositionally biased region" description="Basic and acidic residues" evidence="6">
    <location>
        <begin position="259"/>
        <end position="281"/>
    </location>
</feature>
<evidence type="ECO:0000259" key="7">
    <source>
        <dbReference type="PROSITE" id="PS50982"/>
    </source>
</evidence>
<feature type="compositionally biased region" description="Basic and acidic residues" evidence="6">
    <location>
        <begin position="123"/>
        <end position="140"/>
    </location>
</feature>
<feature type="compositionally biased region" description="Low complexity" evidence="6">
    <location>
        <begin position="295"/>
        <end position="306"/>
    </location>
</feature>
<dbReference type="STRING" id="3218.A0A2K1JGL7"/>
<dbReference type="GeneID" id="112291432"/>
<reference evidence="8 10" key="1">
    <citation type="journal article" date="2008" name="Science">
        <title>The Physcomitrella genome reveals evolutionary insights into the conquest of land by plants.</title>
        <authorList>
            <person name="Rensing S."/>
            <person name="Lang D."/>
            <person name="Zimmer A."/>
            <person name="Terry A."/>
            <person name="Salamov A."/>
            <person name="Shapiro H."/>
            <person name="Nishiyama T."/>
            <person name="Perroud P.-F."/>
            <person name="Lindquist E."/>
            <person name="Kamisugi Y."/>
            <person name="Tanahashi T."/>
            <person name="Sakakibara K."/>
            <person name="Fujita T."/>
            <person name="Oishi K."/>
            <person name="Shin-I T."/>
            <person name="Kuroki Y."/>
            <person name="Toyoda A."/>
            <person name="Suzuki Y."/>
            <person name="Hashimoto A."/>
            <person name="Yamaguchi K."/>
            <person name="Sugano A."/>
            <person name="Kohara Y."/>
            <person name="Fujiyama A."/>
            <person name="Anterola A."/>
            <person name="Aoki S."/>
            <person name="Ashton N."/>
            <person name="Barbazuk W.B."/>
            <person name="Barker E."/>
            <person name="Bennetzen J."/>
            <person name="Bezanilla M."/>
            <person name="Blankenship R."/>
            <person name="Cho S.H."/>
            <person name="Dutcher S."/>
            <person name="Estelle M."/>
            <person name="Fawcett J.A."/>
            <person name="Gundlach H."/>
            <person name="Hanada K."/>
            <person name="Heyl A."/>
            <person name="Hicks K.A."/>
            <person name="Hugh J."/>
            <person name="Lohr M."/>
            <person name="Mayer K."/>
            <person name="Melkozernov A."/>
            <person name="Murata T."/>
            <person name="Nelson D."/>
            <person name="Pils B."/>
            <person name="Prigge M."/>
            <person name="Reiss B."/>
            <person name="Renner T."/>
            <person name="Rombauts S."/>
            <person name="Rushton P."/>
            <person name="Sanderfoot A."/>
            <person name="Schween G."/>
            <person name="Shiu S.-H."/>
            <person name="Stueber K."/>
            <person name="Theodoulou F.L."/>
            <person name="Tu H."/>
            <person name="Van de Peer Y."/>
            <person name="Verrier P.J."/>
            <person name="Waters E."/>
            <person name="Wood A."/>
            <person name="Yang L."/>
            <person name="Cove D."/>
            <person name="Cuming A."/>
            <person name="Hasebe M."/>
            <person name="Lucas S."/>
            <person name="Mishler D.B."/>
            <person name="Reski R."/>
            <person name="Grigoriev I."/>
            <person name="Quatrano R.S."/>
            <person name="Boore J.L."/>
        </authorList>
    </citation>
    <scope>NUCLEOTIDE SEQUENCE [LARGE SCALE GENOMIC DNA]</scope>
    <source>
        <strain evidence="9 10">cv. Gransden 2004</strain>
    </source>
</reference>
<dbReference type="GO" id="GO:0003677">
    <property type="term" value="F:DNA binding"/>
    <property type="evidence" value="ECO:0007669"/>
    <property type="project" value="UniProtKB-KW"/>
</dbReference>
<evidence type="ECO:0000256" key="4">
    <source>
        <dbReference type="ARBA" id="ARBA00023163"/>
    </source>
</evidence>
<reference evidence="9" key="3">
    <citation type="submission" date="2020-12" db="UniProtKB">
        <authorList>
            <consortium name="EnsemblPlants"/>
        </authorList>
    </citation>
    <scope>IDENTIFICATION</scope>
</reference>
<reference evidence="8 10" key="2">
    <citation type="journal article" date="2018" name="Plant J.">
        <title>The Physcomitrella patens chromosome-scale assembly reveals moss genome structure and evolution.</title>
        <authorList>
            <person name="Lang D."/>
            <person name="Ullrich K.K."/>
            <person name="Murat F."/>
            <person name="Fuchs J."/>
            <person name="Jenkins J."/>
            <person name="Haas F.B."/>
            <person name="Piednoel M."/>
            <person name="Gundlach H."/>
            <person name="Van Bel M."/>
            <person name="Meyberg R."/>
            <person name="Vives C."/>
            <person name="Morata J."/>
            <person name="Symeonidi A."/>
            <person name="Hiss M."/>
            <person name="Muchero W."/>
            <person name="Kamisugi Y."/>
            <person name="Saleh O."/>
            <person name="Blanc G."/>
            <person name="Decker E.L."/>
            <person name="van Gessel N."/>
            <person name="Grimwood J."/>
            <person name="Hayes R.D."/>
            <person name="Graham S.W."/>
            <person name="Gunter L.E."/>
            <person name="McDaniel S.F."/>
            <person name="Hoernstein S.N.W."/>
            <person name="Larsson A."/>
            <person name="Li F.W."/>
            <person name="Perroud P.F."/>
            <person name="Phillips J."/>
            <person name="Ranjan P."/>
            <person name="Rokshar D.S."/>
            <person name="Rothfels C.J."/>
            <person name="Schneider L."/>
            <person name="Shu S."/>
            <person name="Stevenson D.W."/>
            <person name="Thummler F."/>
            <person name="Tillich M."/>
            <person name="Villarreal Aguilar J.C."/>
            <person name="Widiez T."/>
            <person name="Wong G.K."/>
            <person name="Wymore A."/>
            <person name="Zhang Y."/>
            <person name="Zimmer A.D."/>
            <person name="Quatrano R.S."/>
            <person name="Mayer K.F.X."/>
            <person name="Goodstein D."/>
            <person name="Casacuberta J.M."/>
            <person name="Vandepoele K."/>
            <person name="Reski R."/>
            <person name="Cuming A.C."/>
            <person name="Tuskan G.A."/>
            <person name="Maumus F."/>
            <person name="Salse J."/>
            <person name="Schmutz J."/>
            <person name="Rensing S.A."/>
        </authorList>
    </citation>
    <scope>NUCLEOTIDE SEQUENCE [LARGE SCALE GENOMIC DNA]</scope>
    <source>
        <strain evidence="9 10">cv. Gransden 2004</strain>
    </source>
</reference>
<evidence type="ECO:0000313" key="8">
    <source>
        <dbReference type="EMBL" id="PNR40659.1"/>
    </source>
</evidence>
<evidence type="ECO:0000256" key="5">
    <source>
        <dbReference type="ARBA" id="ARBA00023242"/>
    </source>
</evidence>
<comment type="subcellular location">
    <subcellularLocation>
        <location evidence="1">Nucleus</location>
    </subcellularLocation>
</comment>
<gene>
    <name evidence="9" type="primary">LOC112291432</name>
    <name evidence="8" type="ORF">PHYPA_018062</name>
</gene>
<feature type="domain" description="MBD" evidence="7">
    <location>
        <begin position="10"/>
        <end position="80"/>
    </location>
</feature>
<evidence type="ECO:0000256" key="6">
    <source>
        <dbReference type="SAM" id="MobiDB-lite"/>
    </source>
</evidence>